<evidence type="ECO:0000256" key="1">
    <source>
        <dbReference type="ARBA" id="ARBA00022679"/>
    </source>
</evidence>
<dbReference type="Pfam" id="PF01553">
    <property type="entry name" value="Acyltransferase"/>
    <property type="match status" value="1"/>
</dbReference>
<dbReference type="PANTHER" id="PTHR10434">
    <property type="entry name" value="1-ACYL-SN-GLYCEROL-3-PHOSPHATE ACYLTRANSFERASE"/>
    <property type="match status" value="1"/>
</dbReference>
<dbReference type="SMART" id="SM00563">
    <property type="entry name" value="PlsC"/>
    <property type="match status" value="1"/>
</dbReference>
<sequence length="254" mass="27495">MEPVYRLLEITAHAAVFLTGAKVRYRGLGQVPSRGGAVVAINHTSYVDFLPAGLATVRAGRRMRFMLKAEMQDVPMMSFLIKHAKAIPVDRSAGHGAYEAAVDSLRSGEIVGVYPEATISRSFELKEFKTGAARMAHEAGVPIVPLIVWGAQRIWTKDHPKNLGHSKIPVNVAVGAALAASPDFERTTAELHDAMELLLVQAQQDYPGEPGAYWLPRRLGGTAPTVEEAAVLDSEELAERARRKAGKKTDPGHA</sequence>
<dbReference type="PANTHER" id="PTHR10434:SF55">
    <property type="entry name" value="POSSIBLE ACYLTRANSFERASE"/>
    <property type="match status" value="1"/>
</dbReference>
<feature type="domain" description="Phospholipid/glycerol acyltransferase" evidence="4">
    <location>
        <begin position="37"/>
        <end position="151"/>
    </location>
</feature>
<dbReference type="GO" id="GO:0006654">
    <property type="term" value="P:phosphatidic acid biosynthetic process"/>
    <property type="evidence" value="ECO:0007669"/>
    <property type="project" value="TreeGrafter"/>
</dbReference>
<name>A0A0U1ASV3_9MYCO</name>
<dbReference type="AlphaFoldDB" id="A0A0U1ASV3"/>
<dbReference type="RefSeq" id="WP_005062939.1">
    <property type="nucleotide sequence ID" value="NZ_CP014951.1"/>
</dbReference>
<evidence type="ECO:0000256" key="2">
    <source>
        <dbReference type="ARBA" id="ARBA00023315"/>
    </source>
</evidence>
<evidence type="ECO:0000313" key="5">
    <source>
        <dbReference type="EMBL" id="CPV67871.1"/>
    </source>
</evidence>
<organism evidence="5 6">
    <name type="scientific">Mycobacteroides abscessus</name>
    <dbReference type="NCBI Taxonomy" id="36809"/>
    <lineage>
        <taxon>Bacteria</taxon>
        <taxon>Bacillati</taxon>
        <taxon>Actinomycetota</taxon>
        <taxon>Actinomycetes</taxon>
        <taxon>Mycobacteriales</taxon>
        <taxon>Mycobacteriaceae</taxon>
        <taxon>Mycobacteroides</taxon>
    </lineage>
</organism>
<dbReference type="EMBL" id="CSWP01000010">
    <property type="protein sequence ID" value="CPV67871.1"/>
    <property type="molecule type" value="Genomic_DNA"/>
</dbReference>
<reference evidence="5 6" key="1">
    <citation type="submission" date="2015-03" db="EMBL/GenBank/DDBJ databases">
        <authorList>
            <person name="Murphy D."/>
        </authorList>
    </citation>
    <scope>NUCLEOTIDE SEQUENCE [LARGE SCALE GENOMIC DNA]</scope>
    <source>
        <strain evidence="5 6">PAP088</strain>
    </source>
</reference>
<gene>
    <name evidence="5" type="primary">plsC_2</name>
    <name evidence="5" type="ORF">ERS075579_04291</name>
</gene>
<accession>A0A0U1ASV3</accession>
<dbReference type="Proteomes" id="UP000045782">
    <property type="component" value="Unassembled WGS sequence"/>
</dbReference>
<keyword evidence="1 5" id="KW-0808">Transferase</keyword>
<evidence type="ECO:0000256" key="3">
    <source>
        <dbReference type="SAM" id="MobiDB-lite"/>
    </source>
</evidence>
<evidence type="ECO:0000313" key="6">
    <source>
        <dbReference type="Proteomes" id="UP000045782"/>
    </source>
</evidence>
<dbReference type="InterPro" id="IPR002123">
    <property type="entry name" value="Plipid/glycerol_acylTrfase"/>
</dbReference>
<keyword evidence="2 5" id="KW-0012">Acyltransferase</keyword>
<protein>
    <submittedName>
        <fullName evidence="5">Putative acyltransferase</fullName>
        <ecNumber evidence="5">2.3.1.51</ecNumber>
    </submittedName>
</protein>
<dbReference type="GO" id="GO:0005886">
    <property type="term" value="C:plasma membrane"/>
    <property type="evidence" value="ECO:0007669"/>
    <property type="project" value="TreeGrafter"/>
</dbReference>
<dbReference type="SUPFAM" id="SSF69593">
    <property type="entry name" value="Glycerol-3-phosphate (1)-acyltransferase"/>
    <property type="match status" value="1"/>
</dbReference>
<evidence type="ECO:0000259" key="4">
    <source>
        <dbReference type="SMART" id="SM00563"/>
    </source>
</evidence>
<dbReference type="GO" id="GO:0003841">
    <property type="term" value="F:1-acylglycerol-3-phosphate O-acyltransferase activity"/>
    <property type="evidence" value="ECO:0007669"/>
    <property type="project" value="UniProtKB-EC"/>
</dbReference>
<feature type="region of interest" description="Disordered" evidence="3">
    <location>
        <begin position="230"/>
        <end position="254"/>
    </location>
</feature>
<proteinExistence type="predicted"/>
<dbReference type="EC" id="2.3.1.51" evidence="5"/>
<dbReference type="CDD" id="cd07989">
    <property type="entry name" value="LPLAT_AGPAT-like"/>
    <property type="match status" value="1"/>
</dbReference>